<dbReference type="PANTHER" id="PTHR13132">
    <property type="entry name" value="ALPHA- 1,6 -FUCOSYLTRANSFERASE"/>
    <property type="match status" value="1"/>
</dbReference>
<feature type="region of interest" description="Disordered" evidence="1">
    <location>
        <begin position="356"/>
        <end position="419"/>
    </location>
</feature>
<feature type="region of interest" description="Disordered" evidence="1">
    <location>
        <begin position="191"/>
        <end position="322"/>
    </location>
</feature>
<dbReference type="AlphaFoldDB" id="A0A8H5DAM4"/>
<keyword evidence="2" id="KW-0812">Transmembrane</keyword>
<feature type="compositionally biased region" description="Polar residues" evidence="1">
    <location>
        <begin position="236"/>
        <end position="245"/>
    </location>
</feature>
<protein>
    <submittedName>
        <fullName evidence="3">Uncharacterized protein</fullName>
    </submittedName>
</protein>
<dbReference type="Gene3D" id="3.40.50.11350">
    <property type="match status" value="1"/>
</dbReference>
<gene>
    <name evidence="3" type="ORF">D9756_003709</name>
</gene>
<feature type="transmembrane region" description="Helical" evidence="2">
    <location>
        <begin position="428"/>
        <end position="451"/>
    </location>
</feature>
<dbReference type="GO" id="GO:0046921">
    <property type="term" value="F:alpha-(1-&gt;6)-fucosyltransferase activity"/>
    <property type="evidence" value="ECO:0007669"/>
    <property type="project" value="TreeGrafter"/>
</dbReference>
<sequence>MSVVCVTISKRHIRHFRCSCSSQTDLDSPNGDIKSTRFATIIQLLRTLRTYPTTICIMKIPTSTSLLIATLAISSSSSALVAPSGDGHQEGVVNSSASSSALASSTSSESLGPKESGLRGRDIMSDPIAERGSDPLPPVLGIVCPVLQLLPLPALSNALCPSGGKQEGEVSTNPDKVRAELSQISSALNRASLPTSASGTAPSPSASNNSSSAAPDTDQGNASFNNSRVDGAGPPANTSVLAPSNTSETPGSSSMASMSTTSLWRAQPTPANSPALPIDSSPTPSATSNNTSASSGGETTTSPTTAHSSQRQNDAKRRTGNLHSLPLLARQLEQKMPHPKPLTNLASGVHMNNLDEQALTPRTPRSRFERQSTAEGQYDDVDIHPPADSETQTIPLLSAEPNRTSARQPAGRSKDASKTQRIRFAARFVDFPLILGTLFACFLFGLIVFSYKHPGQLQEYVGVKGPKPSPVADEAVKNTPPPIPPPKEAPLHPSEYVSQCRELQSGFMSHGDYWDRNSMNMNMNETSHEVENEETADKNEFLEGGGEAVCSKTITYLLDGEVGLLADLALIAQAAALARERNRTFFIDDTYWNRGKWTHHFQNPGPEPDCRAPHPRELVACPRTASHWVITAHTAKYHFGHAFSEHYENPSTLTRYGHNLNRLRPIFDAAHESFVSTIRPNSELASLIQSARQELKALIPPAASQPRETYISVHVRRGDRKHRFSSTSYTSITEYISYIEDTRARLLNSLSDAPVYFASDSPAAESEFADSYMGRYFSLRQSQDSALRRLASSQDYDQKEFNSLSLEERLRLTKGMVVDFALLSGMWSQKGEPISRAGVCTISSNVCRTLAVGLGWDQAFGRVDDMGYLDDELKGWVEVEEKGRIVPVWTAFELF</sequence>
<evidence type="ECO:0000256" key="1">
    <source>
        <dbReference type="SAM" id="MobiDB-lite"/>
    </source>
</evidence>
<keyword evidence="2" id="KW-0472">Membrane</keyword>
<dbReference type="Proteomes" id="UP000559027">
    <property type="component" value="Unassembled WGS sequence"/>
</dbReference>
<feature type="compositionally biased region" description="Polar residues" evidence="1">
    <location>
        <begin position="389"/>
        <end position="407"/>
    </location>
</feature>
<feature type="compositionally biased region" description="Polar residues" evidence="1">
    <location>
        <begin position="218"/>
        <end position="228"/>
    </location>
</feature>
<feature type="compositionally biased region" description="Low complexity" evidence="1">
    <location>
        <begin position="246"/>
        <end position="262"/>
    </location>
</feature>
<feature type="region of interest" description="Disordered" evidence="1">
    <location>
        <begin position="84"/>
        <end position="134"/>
    </location>
</feature>
<feature type="compositionally biased region" description="Low complexity" evidence="1">
    <location>
        <begin position="191"/>
        <end position="215"/>
    </location>
</feature>
<feature type="compositionally biased region" description="Low complexity" evidence="1">
    <location>
        <begin position="95"/>
        <end position="110"/>
    </location>
</feature>
<keyword evidence="2" id="KW-1133">Transmembrane helix</keyword>
<dbReference type="PANTHER" id="PTHR13132:SF29">
    <property type="entry name" value="ALPHA-(1,6)-FUCOSYLTRANSFERASE"/>
    <property type="match status" value="1"/>
</dbReference>
<name>A0A8H5DAM4_9AGAR</name>
<feature type="compositionally biased region" description="Basic and acidic residues" evidence="1">
    <location>
        <begin position="116"/>
        <end position="133"/>
    </location>
</feature>
<proteinExistence type="predicted"/>
<dbReference type="GO" id="GO:0006487">
    <property type="term" value="P:protein N-linked glycosylation"/>
    <property type="evidence" value="ECO:0007669"/>
    <property type="project" value="TreeGrafter"/>
</dbReference>
<comment type="caution">
    <text evidence="3">The sequence shown here is derived from an EMBL/GenBank/DDBJ whole genome shotgun (WGS) entry which is preliminary data.</text>
</comment>
<evidence type="ECO:0000313" key="3">
    <source>
        <dbReference type="EMBL" id="KAF5355756.1"/>
    </source>
</evidence>
<reference evidence="3 4" key="1">
    <citation type="journal article" date="2020" name="ISME J.">
        <title>Uncovering the hidden diversity of litter-decomposition mechanisms in mushroom-forming fungi.</title>
        <authorList>
            <person name="Floudas D."/>
            <person name="Bentzer J."/>
            <person name="Ahren D."/>
            <person name="Johansson T."/>
            <person name="Persson P."/>
            <person name="Tunlid A."/>
        </authorList>
    </citation>
    <scope>NUCLEOTIDE SEQUENCE [LARGE SCALE GENOMIC DNA]</scope>
    <source>
        <strain evidence="3 4">CBS 146.42</strain>
    </source>
</reference>
<accession>A0A8H5DAM4</accession>
<feature type="compositionally biased region" description="Low complexity" evidence="1">
    <location>
        <begin position="280"/>
        <end position="309"/>
    </location>
</feature>
<organism evidence="3 4">
    <name type="scientific">Leucocoprinus leucothites</name>
    <dbReference type="NCBI Taxonomy" id="201217"/>
    <lineage>
        <taxon>Eukaryota</taxon>
        <taxon>Fungi</taxon>
        <taxon>Dikarya</taxon>
        <taxon>Basidiomycota</taxon>
        <taxon>Agaricomycotina</taxon>
        <taxon>Agaricomycetes</taxon>
        <taxon>Agaricomycetidae</taxon>
        <taxon>Agaricales</taxon>
        <taxon>Agaricineae</taxon>
        <taxon>Agaricaceae</taxon>
        <taxon>Leucocoprinus</taxon>
    </lineage>
</organism>
<dbReference type="OrthoDB" id="2392789at2759"/>
<evidence type="ECO:0000256" key="2">
    <source>
        <dbReference type="SAM" id="Phobius"/>
    </source>
</evidence>
<keyword evidence="4" id="KW-1185">Reference proteome</keyword>
<evidence type="ECO:0000313" key="4">
    <source>
        <dbReference type="Proteomes" id="UP000559027"/>
    </source>
</evidence>
<dbReference type="EMBL" id="JAACJO010000007">
    <property type="protein sequence ID" value="KAF5355756.1"/>
    <property type="molecule type" value="Genomic_DNA"/>
</dbReference>